<keyword evidence="3" id="KW-1185">Reference proteome</keyword>
<feature type="compositionally biased region" description="Pro residues" evidence="1">
    <location>
        <begin position="362"/>
        <end position="376"/>
    </location>
</feature>
<reference evidence="2 3" key="1">
    <citation type="journal article" date="2006" name="Proc. Natl. Acad. Sci. U.S.A.">
        <title>Genomic analysis of the uncultivated marine crenarchaeote Cenarchaeum symbiosum.</title>
        <authorList>
            <person name="Hallam S.J."/>
            <person name="Konstantinidis K.T."/>
            <person name="Putnam N."/>
            <person name="Schleper C."/>
            <person name="Watanabe Y."/>
            <person name="Sugahara J."/>
            <person name="Preston C."/>
            <person name="de la Torre J."/>
            <person name="Richardson P.M."/>
            <person name="DeLong E.F."/>
        </authorList>
    </citation>
    <scope>NUCLEOTIDE SEQUENCE [LARGE SCALE GENOMIC DNA]</scope>
    <source>
        <strain evidence="3">A</strain>
    </source>
</reference>
<evidence type="ECO:0000313" key="3">
    <source>
        <dbReference type="Proteomes" id="UP000000758"/>
    </source>
</evidence>
<feature type="compositionally biased region" description="Basic and acidic residues" evidence="1">
    <location>
        <begin position="591"/>
        <end position="610"/>
    </location>
</feature>
<evidence type="ECO:0000313" key="2">
    <source>
        <dbReference type="EMBL" id="ABK78139.1"/>
    </source>
</evidence>
<feature type="region of interest" description="Disordered" evidence="1">
    <location>
        <begin position="544"/>
        <end position="625"/>
    </location>
</feature>
<dbReference type="EnsemblBacteria" id="ABK78139">
    <property type="protein sequence ID" value="ABK78139"/>
    <property type="gene ID" value="CENSYa_1517"/>
</dbReference>
<feature type="region of interest" description="Disordered" evidence="1">
    <location>
        <begin position="354"/>
        <end position="389"/>
    </location>
</feature>
<dbReference type="HOGENOM" id="CLU_428034_0_0_2"/>
<name>A0RXS2_CENSY</name>
<proteinExistence type="predicted"/>
<dbReference type="KEGG" id="csy:CENSYa_1517"/>
<organism evidence="2 3">
    <name type="scientific">Cenarchaeum symbiosum (strain A)</name>
    <dbReference type="NCBI Taxonomy" id="414004"/>
    <lineage>
        <taxon>Archaea</taxon>
        <taxon>Nitrososphaerota</taxon>
        <taxon>Candidatus Cenarchaeales</taxon>
        <taxon>Candidatus Cenarchaeaceae</taxon>
        <taxon>Candidatus Cenarchaeum</taxon>
    </lineage>
</organism>
<dbReference type="EMBL" id="DP000238">
    <property type="protein sequence ID" value="ABK78139.1"/>
    <property type="molecule type" value="Genomic_DNA"/>
</dbReference>
<dbReference type="Proteomes" id="UP000000758">
    <property type="component" value="Chromosome"/>
</dbReference>
<feature type="compositionally biased region" description="Low complexity" evidence="1">
    <location>
        <begin position="544"/>
        <end position="558"/>
    </location>
</feature>
<sequence>MDGTPCKTTTNRTSVVHGAALFAALFVAVTFTLMSAHAQTSPVMHEIEFSEGATFADRAREGGPAGLNGTMHDITFSEPISIVDDGTRRPAGLTGMGHEIAFDESVPVVDDGTRGINGLTGMGLGIAFDESVPIVDSATERPAGLTGTGHEIAFDEPVPVADDARRLGPAGLTGTGHEIAFDEPVPVADDAGERPDGLTGRIHRVAFDEPVLVVDDAGERPDGLTGRIHRVASSEPIPIVDSITKLDSPAGIIHEITVSESVQIVDGVPGLERPPATFTPTPTDAPVVSDDMMTSASSAAKAGGLDMPGISDTGSRTCSPGCRVVIMGEDGHFWMERIQGIPILIEPMDKPAFSEDVEELRPMPPAPQNGPGPILTPQPRGGGGGGGGGGGSIVGGASLGYDVRFDFSSEGEGVLSGSSIRIAPGNILVVQPLLTPAGLLTIFDMEIFLTGAGGESASIYYNRLGAFFGLECVGEATESGMMRTCDESSIISGAATPVVVGGSLESVSIPLEDEFAGSVSIMLRDNQGLTLATHDRDRFALNAGGAAVPGTAAPGTGPDVEEPRTEPVPRDEPEPIQDREAPEEPAAVPADEPRAEPQQDRDAPEDRQDSEPAAEPAGDSEKGFFEAIGDFFRSLFGLN</sequence>
<gene>
    <name evidence="2" type="ordered locus">CENSYa_1517</name>
</gene>
<protein>
    <submittedName>
        <fullName evidence="2">Uncharacterized protein</fullName>
    </submittedName>
</protein>
<dbReference type="AlphaFoldDB" id="A0RXS2"/>
<feature type="compositionally biased region" description="Gly residues" evidence="1">
    <location>
        <begin position="380"/>
        <end position="389"/>
    </location>
</feature>
<feature type="compositionally biased region" description="Basic and acidic residues" evidence="1">
    <location>
        <begin position="561"/>
        <end position="582"/>
    </location>
</feature>
<evidence type="ECO:0000256" key="1">
    <source>
        <dbReference type="SAM" id="MobiDB-lite"/>
    </source>
</evidence>
<accession>A0RXS2</accession>